<sequence>MMAKPERASFPSILLKCFAIFVLAVLAIVALGLVRNSVWRHTAKEERRTLVSELENDPTAIRLRAENEQSCEPTGQEYYWLCGVVIAATPSLPYGYCSTTERPLYAGALDTASQTDSSAELMFEQAILVSGSWISPANANTPYAYPDIFPPKDIPAFAPEPRIASAPLGHDWVRYRDMPILFSWREHGWETTAQEGTSLSVNMIFVHPDFPLRILRSLQENEIARWQQVVDKVVSEVSAAVVSYEDGRSCSQPPETVRFSYNIHNAGKLKKLTDWVRVHHKP</sequence>
<organism evidence="2 3">
    <name type="scientific">Sulfitobacter porphyrae</name>
    <dbReference type="NCBI Taxonomy" id="1246864"/>
    <lineage>
        <taxon>Bacteria</taxon>
        <taxon>Pseudomonadati</taxon>
        <taxon>Pseudomonadota</taxon>
        <taxon>Alphaproteobacteria</taxon>
        <taxon>Rhodobacterales</taxon>
        <taxon>Roseobacteraceae</taxon>
        <taxon>Sulfitobacter</taxon>
    </lineage>
</organism>
<keyword evidence="1" id="KW-1133">Transmembrane helix</keyword>
<dbReference type="Proteomes" id="UP001596353">
    <property type="component" value="Unassembled WGS sequence"/>
</dbReference>
<reference evidence="3" key="1">
    <citation type="journal article" date="2019" name="Int. J. Syst. Evol. Microbiol.">
        <title>The Global Catalogue of Microorganisms (GCM) 10K type strain sequencing project: providing services to taxonomists for standard genome sequencing and annotation.</title>
        <authorList>
            <consortium name="The Broad Institute Genomics Platform"/>
            <consortium name="The Broad Institute Genome Sequencing Center for Infectious Disease"/>
            <person name="Wu L."/>
            <person name="Ma J."/>
        </authorList>
    </citation>
    <scope>NUCLEOTIDE SEQUENCE [LARGE SCALE GENOMIC DNA]</scope>
    <source>
        <strain evidence="3">CCUG 66188</strain>
    </source>
</reference>
<keyword evidence="3" id="KW-1185">Reference proteome</keyword>
<gene>
    <name evidence="2" type="ORF">ACFQFQ_09130</name>
</gene>
<keyword evidence="1" id="KW-0812">Transmembrane</keyword>
<accession>A0ABW2B2Z3</accession>
<evidence type="ECO:0000256" key="1">
    <source>
        <dbReference type="SAM" id="Phobius"/>
    </source>
</evidence>
<name>A0ABW2B2Z3_9RHOB</name>
<feature type="transmembrane region" description="Helical" evidence="1">
    <location>
        <begin position="12"/>
        <end position="34"/>
    </location>
</feature>
<comment type="caution">
    <text evidence="2">The sequence shown here is derived from an EMBL/GenBank/DDBJ whole genome shotgun (WGS) entry which is preliminary data.</text>
</comment>
<evidence type="ECO:0000313" key="2">
    <source>
        <dbReference type="EMBL" id="MFC6759612.1"/>
    </source>
</evidence>
<keyword evidence="1" id="KW-0472">Membrane</keyword>
<proteinExistence type="predicted"/>
<protein>
    <submittedName>
        <fullName evidence="2">Uncharacterized protein</fullName>
    </submittedName>
</protein>
<evidence type="ECO:0000313" key="3">
    <source>
        <dbReference type="Proteomes" id="UP001596353"/>
    </source>
</evidence>
<dbReference type="EMBL" id="JBHSWG010000001">
    <property type="protein sequence ID" value="MFC6759612.1"/>
    <property type="molecule type" value="Genomic_DNA"/>
</dbReference>